<keyword evidence="2 6" id="KW-0820">tRNA-binding</keyword>
<dbReference type="FunFam" id="3.90.1170.10:FF:000001">
    <property type="entry name" value="50S ribosomal protein L16"/>
    <property type="match status" value="1"/>
</dbReference>
<reference evidence="7 8" key="1">
    <citation type="journal article" date="2020" name="Biotechnol. Biofuels">
        <title>New insights from the biogas microbiome by comprehensive genome-resolved metagenomics of nearly 1600 species originating from multiple anaerobic digesters.</title>
        <authorList>
            <person name="Campanaro S."/>
            <person name="Treu L."/>
            <person name="Rodriguez-R L.M."/>
            <person name="Kovalovszki A."/>
            <person name="Ziels R.M."/>
            <person name="Maus I."/>
            <person name="Zhu X."/>
            <person name="Kougias P.G."/>
            <person name="Basile A."/>
            <person name="Luo G."/>
            <person name="Schluter A."/>
            <person name="Konstantinidis K.T."/>
            <person name="Angelidaki I."/>
        </authorList>
    </citation>
    <scope>NUCLEOTIDE SEQUENCE [LARGE SCALE GENOMIC DNA]</scope>
    <source>
        <strain evidence="7">AS06rmzACSIP_65</strain>
    </source>
</reference>
<keyword evidence="6" id="KW-0699">rRNA-binding</keyword>
<evidence type="ECO:0000256" key="1">
    <source>
        <dbReference type="ARBA" id="ARBA00008931"/>
    </source>
</evidence>
<gene>
    <name evidence="7" type="primary">rplP</name>
    <name evidence="7" type="ORF">GX656_01765</name>
</gene>
<dbReference type="GO" id="GO:0003735">
    <property type="term" value="F:structural constituent of ribosome"/>
    <property type="evidence" value="ECO:0007669"/>
    <property type="project" value="InterPro"/>
</dbReference>
<evidence type="ECO:0000313" key="8">
    <source>
        <dbReference type="Proteomes" id="UP000545876"/>
    </source>
</evidence>
<dbReference type="InterPro" id="IPR000114">
    <property type="entry name" value="Ribosomal_uL16_bact-type"/>
</dbReference>
<dbReference type="GO" id="GO:0000049">
    <property type="term" value="F:tRNA binding"/>
    <property type="evidence" value="ECO:0007669"/>
    <property type="project" value="UniProtKB-KW"/>
</dbReference>
<dbReference type="PROSITE" id="PS00586">
    <property type="entry name" value="RIBOSOMAL_L16_1"/>
    <property type="match status" value="1"/>
</dbReference>
<dbReference type="InterPro" id="IPR036920">
    <property type="entry name" value="Ribosomal_uL16_sf"/>
</dbReference>
<dbReference type="GO" id="GO:0022625">
    <property type="term" value="C:cytosolic large ribosomal subunit"/>
    <property type="evidence" value="ECO:0007669"/>
    <property type="project" value="TreeGrafter"/>
</dbReference>
<dbReference type="InterPro" id="IPR020798">
    <property type="entry name" value="Ribosomal_uL16_CS"/>
</dbReference>
<organism evidence="7 8">
    <name type="scientific">Candidatus Dojkabacteria bacterium</name>
    <dbReference type="NCBI Taxonomy" id="2099670"/>
    <lineage>
        <taxon>Bacteria</taxon>
        <taxon>Candidatus Dojkabacteria</taxon>
    </lineage>
</organism>
<keyword evidence="6" id="KW-0694">RNA-binding</keyword>
<keyword evidence="3 5" id="KW-0689">Ribosomal protein</keyword>
<evidence type="ECO:0000256" key="4">
    <source>
        <dbReference type="ARBA" id="ARBA00023274"/>
    </source>
</evidence>
<dbReference type="InterPro" id="IPR047873">
    <property type="entry name" value="Ribosomal_uL16"/>
</dbReference>
<dbReference type="NCBIfam" id="TIGR01164">
    <property type="entry name" value="rplP_bact"/>
    <property type="match status" value="1"/>
</dbReference>
<comment type="caution">
    <text evidence="7">The sequence shown here is derived from an EMBL/GenBank/DDBJ whole genome shotgun (WGS) entry which is preliminary data.</text>
</comment>
<evidence type="ECO:0000256" key="5">
    <source>
        <dbReference type="RuleBase" id="RU004413"/>
    </source>
</evidence>
<accession>A0A847D044</accession>
<evidence type="ECO:0000256" key="3">
    <source>
        <dbReference type="ARBA" id="ARBA00022980"/>
    </source>
</evidence>
<comment type="function">
    <text evidence="6">Binds 23S rRNA and is also seen to make contacts with the A and possibly P site tRNAs.</text>
</comment>
<dbReference type="EMBL" id="JAAZBX010000004">
    <property type="protein sequence ID" value="NLD25349.1"/>
    <property type="molecule type" value="Genomic_DNA"/>
</dbReference>
<dbReference type="Proteomes" id="UP000545876">
    <property type="component" value="Unassembled WGS sequence"/>
</dbReference>
<protein>
    <recommendedName>
        <fullName evidence="6">50S ribosomal protein L16</fullName>
    </recommendedName>
</protein>
<comment type="subunit">
    <text evidence="6">Part of the 50S ribosomal subunit.</text>
</comment>
<dbReference type="PANTHER" id="PTHR12220">
    <property type="entry name" value="50S/60S RIBOSOMAL PROTEIN L16"/>
    <property type="match status" value="1"/>
</dbReference>
<evidence type="ECO:0000256" key="2">
    <source>
        <dbReference type="ARBA" id="ARBA00022555"/>
    </source>
</evidence>
<dbReference type="AlphaFoldDB" id="A0A847D044"/>
<dbReference type="GO" id="GO:0006412">
    <property type="term" value="P:translation"/>
    <property type="evidence" value="ECO:0007669"/>
    <property type="project" value="InterPro"/>
</dbReference>
<evidence type="ECO:0000313" key="7">
    <source>
        <dbReference type="EMBL" id="NLD25349.1"/>
    </source>
</evidence>
<name>A0A847D044_9BACT</name>
<dbReference type="PRINTS" id="PR00060">
    <property type="entry name" value="RIBOSOMALL16"/>
</dbReference>
<evidence type="ECO:0000256" key="6">
    <source>
        <dbReference type="RuleBase" id="RU004414"/>
    </source>
</evidence>
<sequence length="137" mass="15231">MLQPKKRKFAKEFRGNMGGVATANNKVTFGEYGLKTLENGWINAREIESARRAVAGFTKRKGKVWIKIFPHKSYTRRSVNSKMLGGKGSVEGYVAVVVPGTILLEIGGVDENTAKEAMRLAGHKFSVKTKFVEKREI</sequence>
<dbReference type="CDD" id="cd01433">
    <property type="entry name" value="Ribosomal_L16_L10e"/>
    <property type="match status" value="1"/>
</dbReference>
<proteinExistence type="inferred from homology"/>
<keyword evidence="4 5" id="KW-0687">Ribonucleoprotein</keyword>
<dbReference type="Gene3D" id="3.90.1170.10">
    <property type="entry name" value="Ribosomal protein L10e/L16"/>
    <property type="match status" value="1"/>
</dbReference>
<dbReference type="GO" id="GO:0019843">
    <property type="term" value="F:rRNA binding"/>
    <property type="evidence" value="ECO:0007669"/>
    <property type="project" value="UniProtKB-KW"/>
</dbReference>
<dbReference type="Pfam" id="PF00252">
    <property type="entry name" value="Ribosomal_L16"/>
    <property type="match status" value="1"/>
</dbReference>
<comment type="similarity">
    <text evidence="1 5">Belongs to the universal ribosomal protein uL16 family.</text>
</comment>
<dbReference type="InterPro" id="IPR016180">
    <property type="entry name" value="Ribosomal_uL16_dom"/>
</dbReference>
<dbReference type="PANTHER" id="PTHR12220:SF13">
    <property type="entry name" value="LARGE RIBOSOMAL SUBUNIT PROTEIN UL16M"/>
    <property type="match status" value="1"/>
</dbReference>
<dbReference type="SUPFAM" id="SSF54686">
    <property type="entry name" value="Ribosomal protein L16p/L10e"/>
    <property type="match status" value="1"/>
</dbReference>